<gene>
    <name evidence="2" type="primary">585</name>
    <name evidence="2" type="ORF">PBI_121Q_585</name>
</gene>
<evidence type="ECO:0000313" key="3">
    <source>
        <dbReference type="Proteomes" id="UP000029889"/>
    </source>
</evidence>
<protein>
    <submittedName>
        <fullName evidence="2">Baseplate</fullName>
    </submittedName>
</protein>
<dbReference type="InterPro" id="IPR007048">
    <property type="entry name" value="IraD/Gp25-like"/>
</dbReference>
<feature type="domain" description="IraD/Gp25-like" evidence="1">
    <location>
        <begin position="23"/>
        <end position="104"/>
    </location>
</feature>
<evidence type="ECO:0000259" key="1">
    <source>
        <dbReference type="Pfam" id="PF04965"/>
    </source>
</evidence>
<sequence length="131" mass="15139">MAVVFKGFSTPVVGRTETLYDSELVRQDLMNHFNTKKGERAFDADYGFIAWDLLFELEGYNTINLLEADARRIISLDPRLNLKKLQISRIEYGYQMNIVLQYVVLDTLEELTIVFDARSNNRMATYSVSSL</sequence>
<dbReference type="SUPFAM" id="SSF160719">
    <property type="entry name" value="gpW/gp25-like"/>
    <property type="match status" value="1"/>
</dbReference>
<evidence type="ECO:0000313" key="2">
    <source>
        <dbReference type="EMBL" id="AIT14475.1"/>
    </source>
</evidence>
<dbReference type="OrthoDB" id="14871at10239"/>
<dbReference type="Proteomes" id="UP000029889">
    <property type="component" value="Segment"/>
</dbReference>
<dbReference type="GeneID" id="22111625"/>
<organism evidence="2 3">
    <name type="scientific">Escherichia phage 121Q</name>
    <dbReference type="NCBI Taxonomy" id="1555202"/>
    <lineage>
        <taxon>Viruses</taxon>
        <taxon>Duplodnaviria</taxon>
        <taxon>Heunggongvirae</taxon>
        <taxon>Uroviricota</taxon>
        <taxon>Caudoviricetes</taxon>
        <taxon>Asteriusvirus</taxon>
        <taxon>Asteriusvirus av121Q</taxon>
    </lineage>
</organism>
<reference evidence="2 3" key="1">
    <citation type="submission" date="2014-09" db="EMBL/GenBank/DDBJ databases">
        <authorList>
            <person name="Lapin J.S."/>
            <person name="Pope W.H."/>
            <person name="Hua J."/>
            <person name="Ford M.E."/>
            <person name="Conway J.F."/>
            <person name="Hatfull G.F."/>
            <person name="Hendrix R.W."/>
        </authorList>
    </citation>
    <scope>NUCLEOTIDE SEQUENCE [LARGE SCALE GENOMIC DNA]</scope>
</reference>
<accession>A0A097EYJ5</accession>
<name>A0A097EYJ5_9CAUD</name>
<dbReference type="KEGG" id="vg:22111625"/>
<dbReference type="Pfam" id="PF04965">
    <property type="entry name" value="GPW_gp25"/>
    <property type="match status" value="1"/>
</dbReference>
<dbReference type="EMBL" id="KM507819">
    <property type="protein sequence ID" value="AIT14475.1"/>
    <property type="molecule type" value="Genomic_DNA"/>
</dbReference>
<dbReference type="Gene3D" id="3.10.450.40">
    <property type="match status" value="1"/>
</dbReference>
<dbReference type="RefSeq" id="YP_009102172.1">
    <property type="nucleotide sequence ID" value="NC_025447.1"/>
</dbReference>
<proteinExistence type="predicted"/>
<keyword evidence="3" id="KW-1185">Reference proteome</keyword>